<evidence type="ECO:0000256" key="8">
    <source>
        <dbReference type="PIRSR" id="PIRSR613078-3"/>
    </source>
</evidence>
<dbReference type="UniPathway" id="UPA00109">
    <property type="reaction ID" value="UER00186"/>
</dbReference>
<keyword evidence="4 5" id="KW-0413">Isomerase</keyword>
<dbReference type="InterPro" id="IPR029033">
    <property type="entry name" value="His_PPase_superfam"/>
</dbReference>
<dbReference type="PROSITE" id="PS00175">
    <property type="entry name" value="PG_MUTASE"/>
    <property type="match status" value="1"/>
</dbReference>
<reference evidence="10 11" key="1">
    <citation type="submission" date="2019-12" db="EMBL/GenBank/DDBJ databases">
        <title>Mucilaginibacter sp. HMF7410 genome sequencing and assembly.</title>
        <authorList>
            <person name="Kang H."/>
            <person name="Cha I."/>
            <person name="Kim H."/>
            <person name="Joh K."/>
        </authorList>
    </citation>
    <scope>NUCLEOTIDE SEQUENCE [LARGE SCALE GENOMIC DNA]</scope>
    <source>
        <strain evidence="10 11">HMF7410</strain>
    </source>
</reference>
<feature type="active site" description="Proton donor/acceptor" evidence="5 6">
    <location>
        <position position="86"/>
    </location>
</feature>
<feature type="binding site" evidence="5 7">
    <location>
        <begin position="22"/>
        <end position="23"/>
    </location>
    <ligand>
        <name>substrate</name>
    </ligand>
</feature>
<dbReference type="AlphaFoldDB" id="A0A7K1T048"/>
<dbReference type="NCBIfam" id="TIGR01258">
    <property type="entry name" value="pgm_1"/>
    <property type="match status" value="1"/>
</dbReference>
<evidence type="ECO:0000256" key="1">
    <source>
        <dbReference type="ARBA" id="ARBA00006717"/>
    </source>
</evidence>
<feature type="binding site" evidence="5 7">
    <location>
        <begin position="157"/>
        <end position="158"/>
    </location>
    <ligand>
        <name>substrate</name>
    </ligand>
</feature>
<evidence type="ECO:0000256" key="3">
    <source>
        <dbReference type="ARBA" id="ARBA00023152"/>
    </source>
</evidence>
<name>A0A7K1T048_9SPHI</name>
<feature type="binding site" evidence="5 7">
    <location>
        <begin position="113"/>
        <end position="114"/>
    </location>
    <ligand>
        <name>substrate</name>
    </ligand>
</feature>
<dbReference type="RefSeq" id="WP_157568679.1">
    <property type="nucleotide sequence ID" value="NZ_WPIK01000015.1"/>
</dbReference>
<comment type="caution">
    <text evidence="10">The sequence shown here is derived from an EMBL/GenBank/DDBJ whole genome shotgun (WGS) entry which is preliminary data.</text>
</comment>
<proteinExistence type="inferred from homology"/>
<dbReference type="Pfam" id="PF00300">
    <property type="entry name" value="His_Phos_1"/>
    <property type="match status" value="1"/>
</dbReference>
<evidence type="ECO:0000256" key="7">
    <source>
        <dbReference type="PIRSR" id="PIRSR613078-2"/>
    </source>
</evidence>
<sequence length="204" mass="22894">MKSQLAIVRHGQSEYNLENRFTGFADVDLTTQGREEAAMCGRKLQGMQFEACFTSVLKRAIETLDIILDTIGQKQLPVYKDAALNERDYGDLQGLNKAETAEKYGAEQVALWRRSFDVSPPGGESLKQTQERVLPYYYANIEPLLQQGKNVLIVAHGNSLRALMMHLENLTPDAISHIDLLTGVPRVYDFDDSGKISYVQHLTS</sequence>
<dbReference type="GO" id="GO:0006094">
    <property type="term" value="P:gluconeogenesis"/>
    <property type="evidence" value="ECO:0007669"/>
    <property type="project" value="UniProtKB-UniRule"/>
</dbReference>
<dbReference type="CDD" id="cd07067">
    <property type="entry name" value="HP_PGM_like"/>
    <property type="match status" value="1"/>
</dbReference>
<evidence type="ECO:0000256" key="9">
    <source>
        <dbReference type="RuleBase" id="RU004512"/>
    </source>
</evidence>
<dbReference type="Proteomes" id="UP000462014">
    <property type="component" value="Unassembled WGS sequence"/>
</dbReference>
<dbReference type="GO" id="GO:0006096">
    <property type="term" value="P:glycolytic process"/>
    <property type="evidence" value="ECO:0007669"/>
    <property type="project" value="UniProtKB-UniRule"/>
</dbReference>
<feature type="site" description="Transition state stabilizer" evidence="5 8">
    <location>
        <position position="156"/>
    </location>
</feature>
<accession>A0A7K1T048</accession>
<comment type="similarity">
    <text evidence="1 5">Belongs to the phosphoglycerate mutase family. BPG-dependent PGAM subfamily.</text>
</comment>
<feature type="binding site" evidence="5 7">
    <location>
        <begin position="9"/>
        <end position="16"/>
    </location>
    <ligand>
        <name>substrate</name>
    </ligand>
</feature>
<dbReference type="HAMAP" id="MF_01039">
    <property type="entry name" value="PGAM_GpmA"/>
    <property type="match status" value="1"/>
</dbReference>
<feature type="binding site" evidence="5 7">
    <location>
        <position position="59"/>
    </location>
    <ligand>
        <name>substrate</name>
    </ligand>
</feature>
<dbReference type="EC" id="5.4.2.11" evidence="5 9"/>
<dbReference type="SMART" id="SM00855">
    <property type="entry name" value="PGAM"/>
    <property type="match status" value="1"/>
</dbReference>
<dbReference type="InterPro" id="IPR005952">
    <property type="entry name" value="Phosphogly_mut1"/>
</dbReference>
<feature type="binding site" evidence="5 7">
    <location>
        <position position="97"/>
    </location>
    <ligand>
        <name>substrate</name>
    </ligand>
</feature>
<comment type="catalytic activity">
    <reaction evidence="5 9">
        <text>(2R)-2-phosphoglycerate = (2R)-3-phosphoglycerate</text>
        <dbReference type="Rhea" id="RHEA:15901"/>
        <dbReference type="ChEBI" id="CHEBI:58272"/>
        <dbReference type="ChEBI" id="CHEBI:58289"/>
        <dbReference type="EC" id="5.4.2.11"/>
    </reaction>
</comment>
<dbReference type="EMBL" id="WPIK01000015">
    <property type="protein sequence ID" value="MVN22941.1"/>
    <property type="molecule type" value="Genomic_DNA"/>
</dbReference>
<dbReference type="PIRSF" id="PIRSF000709">
    <property type="entry name" value="6PFK_2-Ptase"/>
    <property type="match status" value="1"/>
</dbReference>
<feature type="binding site" evidence="5 7">
    <location>
        <begin position="86"/>
        <end position="89"/>
    </location>
    <ligand>
        <name>substrate</name>
    </ligand>
</feature>
<dbReference type="GO" id="GO:0004619">
    <property type="term" value="F:phosphoglycerate mutase activity"/>
    <property type="evidence" value="ECO:0007669"/>
    <property type="project" value="UniProtKB-UniRule"/>
</dbReference>
<dbReference type="InterPro" id="IPR013078">
    <property type="entry name" value="His_Pase_superF_clade-1"/>
</dbReference>
<dbReference type="SUPFAM" id="SSF53254">
    <property type="entry name" value="Phosphoglycerate mutase-like"/>
    <property type="match status" value="1"/>
</dbReference>
<dbReference type="PANTHER" id="PTHR11931">
    <property type="entry name" value="PHOSPHOGLYCERATE MUTASE"/>
    <property type="match status" value="1"/>
</dbReference>
<evidence type="ECO:0000313" key="11">
    <source>
        <dbReference type="Proteomes" id="UP000462014"/>
    </source>
</evidence>
<dbReference type="Gene3D" id="3.40.50.1240">
    <property type="entry name" value="Phosphoglycerate mutase-like"/>
    <property type="match status" value="1"/>
</dbReference>
<gene>
    <name evidence="5" type="primary">gpmA</name>
    <name evidence="10" type="ORF">GO621_15555</name>
</gene>
<keyword evidence="11" id="KW-1185">Reference proteome</keyword>
<comment type="pathway">
    <text evidence="5 9">Carbohydrate degradation; glycolysis; pyruvate from D-glyceraldehyde 3-phosphate: step 3/5.</text>
</comment>
<protein>
    <recommendedName>
        <fullName evidence="5 9">2,3-bisphosphoglycerate-dependent phosphoglycerate mutase</fullName>
        <shortName evidence="5">BPG-dependent PGAM</shortName>
        <shortName evidence="5">PGAM</shortName>
        <shortName evidence="5">Phosphoglyceromutase</shortName>
        <shortName evidence="5">dPGM</shortName>
        <ecNumber evidence="5 9">5.4.2.11</ecNumber>
    </recommendedName>
</protein>
<organism evidence="10 11">
    <name type="scientific">Mucilaginibacter arboris</name>
    <dbReference type="NCBI Taxonomy" id="2682090"/>
    <lineage>
        <taxon>Bacteria</taxon>
        <taxon>Pseudomonadati</taxon>
        <taxon>Bacteroidota</taxon>
        <taxon>Sphingobacteriia</taxon>
        <taxon>Sphingobacteriales</taxon>
        <taxon>Sphingobacteriaceae</taxon>
        <taxon>Mucilaginibacter</taxon>
    </lineage>
</organism>
<dbReference type="InterPro" id="IPR001345">
    <property type="entry name" value="PG/BPGM_mutase_AS"/>
</dbReference>
<evidence type="ECO:0000256" key="2">
    <source>
        <dbReference type="ARBA" id="ARBA00022432"/>
    </source>
</evidence>
<keyword evidence="3 5" id="KW-0324">Glycolysis</keyword>
<keyword evidence="2 5" id="KW-0312">Gluconeogenesis</keyword>
<evidence type="ECO:0000256" key="4">
    <source>
        <dbReference type="ARBA" id="ARBA00023235"/>
    </source>
</evidence>
<evidence type="ECO:0000256" key="5">
    <source>
        <dbReference type="HAMAP-Rule" id="MF_01039"/>
    </source>
</evidence>
<evidence type="ECO:0000256" key="6">
    <source>
        <dbReference type="PIRSR" id="PIRSR613078-1"/>
    </source>
</evidence>
<feature type="active site" description="Tele-phosphohistidine intermediate" evidence="5 6">
    <location>
        <position position="10"/>
    </location>
</feature>
<comment type="function">
    <text evidence="5 9">Catalyzes the interconversion of 2-phosphoglycerate and 3-phosphoglycerate.</text>
</comment>
<evidence type="ECO:0000313" key="10">
    <source>
        <dbReference type="EMBL" id="MVN22941.1"/>
    </source>
</evidence>